<feature type="domain" description="Peptidase S8/S53" evidence="5">
    <location>
        <begin position="277"/>
        <end position="572"/>
    </location>
</feature>
<dbReference type="Gene3D" id="3.40.50.200">
    <property type="entry name" value="Peptidase S8/S53 domain"/>
    <property type="match status" value="1"/>
</dbReference>
<accession>A0ABN7YHZ9</accession>
<keyword evidence="7" id="KW-1185">Reference proteome</keyword>
<dbReference type="InterPro" id="IPR000209">
    <property type="entry name" value="Peptidase_S8/S53_dom"/>
</dbReference>
<dbReference type="PANTHER" id="PTHR43806">
    <property type="entry name" value="PEPTIDASE S8"/>
    <property type="match status" value="1"/>
</dbReference>
<dbReference type="NCBIfam" id="NF042956">
    <property type="entry name" value="IteS_antiphage"/>
    <property type="match status" value="1"/>
</dbReference>
<keyword evidence="4" id="KW-0720">Serine protease</keyword>
<comment type="caution">
    <text evidence="6">The sequence shown here is derived from an EMBL/GenBank/DDBJ whole genome shotgun (WGS) entry which is preliminary data.</text>
</comment>
<evidence type="ECO:0000259" key="5">
    <source>
        <dbReference type="Pfam" id="PF00082"/>
    </source>
</evidence>
<keyword evidence="3" id="KW-0378">Hydrolase</keyword>
<evidence type="ECO:0000256" key="1">
    <source>
        <dbReference type="ARBA" id="ARBA00011073"/>
    </source>
</evidence>
<reference evidence="6 7" key="1">
    <citation type="submission" date="2021-08" db="EMBL/GenBank/DDBJ databases">
        <authorList>
            <person name="Peeters C."/>
        </authorList>
    </citation>
    <scope>NUCLEOTIDE SEQUENCE [LARGE SCALE GENOMIC DNA]</scope>
    <source>
        <strain evidence="6 7">LMG 32289</strain>
    </source>
</reference>
<dbReference type="Pfam" id="PF00082">
    <property type="entry name" value="Peptidase_S8"/>
    <property type="match status" value="1"/>
</dbReference>
<comment type="similarity">
    <text evidence="1">Belongs to the peptidase S8 family.</text>
</comment>
<dbReference type="EMBL" id="CAJZAG010000004">
    <property type="protein sequence ID" value="CAG9171961.1"/>
    <property type="molecule type" value="Genomic_DNA"/>
</dbReference>
<dbReference type="CDD" id="cd04847">
    <property type="entry name" value="Peptidases_S8_Subtilisin_like_2"/>
    <property type="match status" value="1"/>
</dbReference>
<keyword evidence="2" id="KW-0645">Protease</keyword>
<proteinExistence type="inferred from homology"/>
<dbReference type="PANTHER" id="PTHR43806:SF11">
    <property type="entry name" value="CEREVISIN-RELATED"/>
    <property type="match status" value="1"/>
</dbReference>
<protein>
    <recommendedName>
        <fullName evidence="5">Peptidase S8/S53 domain-containing protein</fullName>
    </recommendedName>
</protein>
<dbReference type="SUPFAM" id="SSF52743">
    <property type="entry name" value="Subtilisin-like"/>
    <property type="match status" value="1"/>
</dbReference>
<evidence type="ECO:0000256" key="3">
    <source>
        <dbReference type="ARBA" id="ARBA00022801"/>
    </source>
</evidence>
<dbReference type="RefSeq" id="WP_223988538.1">
    <property type="nucleotide sequence ID" value="NZ_CAJZAG010000004.1"/>
</dbReference>
<name>A0ABN7YHZ9_9BURK</name>
<dbReference type="InterPro" id="IPR050131">
    <property type="entry name" value="Peptidase_S8_subtilisin-like"/>
</dbReference>
<evidence type="ECO:0000256" key="4">
    <source>
        <dbReference type="ARBA" id="ARBA00022825"/>
    </source>
</evidence>
<evidence type="ECO:0000313" key="7">
    <source>
        <dbReference type="Proteomes" id="UP000706525"/>
    </source>
</evidence>
<dbReference type="InterPro" id="IPR049955">
    <property type="entry name" value="IteS-like"/>
</dbReference>
<dbReference type="InterPro" id="IPR023828">
    <property type="entry name" value="Peptidase_S8_Ser-AS"/>
</dbReference>
<dbReference type="Proteomes" id="UP000706525">
    <property type="component" value="Unassembled WGS sequence"/>
</dbReference>
<organism evidence="6 7">
    <name type="scientific">Cupriavidus pampae</name>
    <dbReference type="NCBI Taxonomy" id="659251"/>
    <lineage>
        <taxon>Bacteria</taxon>
        <taxon>Pseudomonadati</taxon>
        <taxon>Pseudomonadota</taxon>
        <taxon>Betaproteobacteria</taxon>
        <taxon>Burkholderiales</taxon>
        <taxon>Burkholderiaceae</taxon>
        <taxon>Cupriavidus</taxon>
    </lineage>
</organism>
<dbReference type="InterPro" id="IPR036852">
    <property type="entry name" value="Peptidase_S8/S53_dom_sf"/>
</dbReference>
<gene>
    <name evidence="6" type="ORF">LMG32289_02526</name>
</gene>
<sequence length="770" mass="83369">MPAKPRSRRDDQSKRANPYVHVAFQAKDLFGVETQGGGGTEFVPVTSALRTRLRKFLSDAVDSSHQDLSIPDVPAVLVLELRDKAIAKSHRPTTLTAESGAVPVGHGSLNEMLIAADAGAIAALDEVIGTRATKSIRENLSTLQGIHAWGVQRRLPPPLRALSAQALHAAMKRAAGRVLVRLFSYASEETSKRVLQRFLEFLDKSGLTAEQIPQPSGPPLFVVPIDAQLTESKLLELLRFPAVRRIRPEPNVQGSATTTVMPADAHVLPLPNGDLPVVGVFDGGVAPNLDSMAPWVASRDIYVLPPETNYEHGTFVASLVACAAHLNSEDERFPVVPCRVHDVVAVELGQARLGDLILRLRTALANQPDVRVWNLSISTRDEASDDEFSEFARELDQLSDRHNVLFVVSAGNYLGTPRRTWPATDELPDRLASPGDSVRALTVGAIAHRESVDTLVRSGDPAPYSRRGPGPVFTPKPDVTHFGGNVTAAWQCQGVGIRVLHPTGRAARLFGTSFSAPVVSALAAHTWRDLESGGHRNPFAVSPTMVKALVVHAAELNSPARGARERRYFGAGIPSDPLGVLHDSDSSFTLMFEVDLADGAKWRKAPYPLPASLMVNGKLRAEVIMTCAYAPPLDGDAGAEYVRFNVEIGFGTLSPNEKGDFQFGGKLPGDHEKGSHGFETAQIEHGGKWAPIKVYRRSMPHGVAGDIWAVQASVLRREFEPMLQKPLRAVVIITLRSIENNPNVYAEGRAALQQRGWITQALPTGVNVNI</sequence>
<dbReference type="InterPro" id="IPR034074">
    <property type="entry name" value="Y4bN_pept_dom"/>
</dbReference>
<dbReference type="PROSITE" id="PS00138">
    <property type="entry name" value="SUBTILASE_SER"/>
    <property type="match status" value="1"/>
</dbReference>
<evidence type="ECO:0000256" key="2">
    <source>
        <dbReference type="ARBA" id="ARBA00022670"/>
    </source>
</evidence>
<evidence type="ECO:0000313" key="6">
    <source>
        <dbReference type="EMBL" id="CAG9171961.1"/>
    </source>
</evidence>